<proteinExistence type="predicted"/>
<protein>
    <submittedName>
        <fullName evidence="2">Uncharacterized protein</fullName>
    </submittedName>
</protein>
<feature type="chain" id="PRO_5015840717" evidence="1">
    <location>
        <begin position="35"/>
        <end position="219"/>
    </location>
</feature>
<evidence type="ECO:0000313" key="2">
    <source>
        <dbReference type="EMBL" id="SSA34383.1"/>
    </source>
</evidence>
<gene>
    <name evidence="2" type="ORF">SAMN04489750_1700</name>
</gene>
<accession>A0A2Y9C1I5</accession>
<name>A0A2Y9C1I5_9MICO</name>
<sequence>MARPTMTGRSAVVVGASAVAAVASAVAFSPGADAATLTLKHTGTITTHLKTLNQDLVFPTSEVTKVDANTFAVSSTITPGTARGSIDLGGVIRVVTMQVAILPDGPATGQTTFNPDGSGGNLTVTQKLKIQIQRVEPIGIKEINLVPNTCISSKPASLNLTAPIGLDDEGALNIFGPINLKGTLDIPAFANCGLLLTPLLNAIASGPGNDVTIALGAAA</sequence>
<evidence type="ECO:0000313" key="3">
    <source>
        <dbReference type="Proteomes" id="UP000250028"/>
    </source>
</evidence>
<dbReference type="AlphaFoldDB" id="A0A2Y9C1I5"/>
<keyword evidence="1" id="KW-0732">Signal</keyword>
<organism evidence="2 3">
    <name type="scientific">Branchiibius hedensis</name>
    <dbReference type="NCBI Taxonomy" id="672460"/>
    <lineage>
        <taxon>Bacteria</taxon>
        <taxon>Bacillati</taxon>
        <taxon>Actinomycetota</taxon>
        <taxon>Actinomycetes</taxon>
        <taxon>Micrococcales</taxon>
        <taxon>Dermacoccaceae</taxon>
        <taxon>Branchiibius</taxon>
    </lineage>
</organism>
<reference evidence="3" key="1">
    <citation type="submission" date="2016-10" db="EMBL/GenBank/DDBJ databases">
        <authorList>
            <person name="Varghese N."/>
            <person name="Submissions S."/>
        </authorList>
    </citation>
    <scope>NUCLEOTIDE SEQUENCE [LARGE SCALE GENOMIC DNA]</scope>
    <source>
        <strain evidence="3">DSM 22951</strain>
    </source>
</reference>
<evidence type="ECO:0000256" key="1">
    <source>
        <dbReference type="SAM" id="SignalP"/>
    </source>
</evidence>
<feature type="signal peptide" evidence="1">
    <location>
        <begin position="1"/>
        <end position="34"/>
    </location>
</feature>
<dbReference type="OrthoDB" id="4863392at2"/>
<dbReference type="RefSeq" id="WP_146202518.1">
    <property type="nucleotide sequence ID" value="NZ_QGDN01000001.1"/>
</dbReference>
<keyword evidence="3" id="KW-1185">Reference proteome</keyword>
<dbReference type="Proteomes" id="UP000250028">
    <property type="component" value="Unassembled WGS sequence"/>
</dbReference>
<dbReference type="EMBL" id="UESZ01000001">
    <property type="protein sequence ID" value="SSA34383.1"/>
    <property type="molecule type" value="Genomic_DNA"/>
</dbReference>